<dbReference type="STRING" id="10228.B3SAD1"/>
<keyword evidence="2" id="KW-0812">Transmembrane</keyword>
<dbReference type="InterPro" id="IPR050767">
    <property type="entry name" value="Sel1_AlgK"/>
</dbReference>
<dbReference type="FunCoup" id="B3SAD1">
    <property type="interactions" value="1594"/>
</dbReference>
<dbReference type="InParanoid" id="B3SAD1"/>
<dbReference type="SMART" id="SM00671">
    <property type="entry name" value="SEL1"/>
    <property type="match status" value="9"/>
</dbReference>
<organism evidence="3 4">
    <name type="scientific">Trichoplax adhaerens</name>
    <name type="common">Trichoplax reptans</name>
    <dbReference type="NCBI Taxonomy" id="10228"/>
    <lineage>
        <taxon>Eukaryota</taxon>
        <taxon>Metazoa</taxon>
        <taxon>Placozoa</taxon>
        <taxon>Uniplacotomia</taxon>
        <taxon>Trichoplacea</taxon>
        <taxon>Trichoplacidae</taxon>
        <taxon>Trichoplax</taxon>
    </lineage>
</organism>
<sequence length="543" mass="60301">LKFGDVFPRNVMAAIEDLEELAAKGDPAGQHGLGYLHATGLGFNSSQAKALVYYTFSALGGYTFGEMSLGYRYFNGIGVSKSCETALSYYKRVATKVAAAATSGGDAIHRIRLSEEAEQGTAKIGLLDDDIVQYYQFLAEKGDLQAQVALGQLYYQGGRGVKKDHLKALKYFKMATKATDGIGDAFLGKLYSEGSRNIKQSNRTALEYFRKSVDKKSPIGYCGLGDMYLHGKGLAKDYKKAFSLFSLSAQQGWADGQLQLGLMHYKGLGTPKDLKQAVKYFNLASQSGHILAIYHLGMLHATGNGIIRSCHTATELLKTVAERGQWSRILMEAYNAFKNGQISDALIKYGFMAELGYEIAQSNVAYILDKGKKLFAYICEASHIRETEKYPRALLQWSRAASQGSTVALVKVGDYHYYGFGTKVDYEAAALNYRVASEQQNNAQAMFNLAYMHERGLGLKRDMHLAKRYYDMASEASTEAYIPVKLALAKLSFLYTAEWLRHVSKSGKQDDVKLDKSLTNNWDLYLMAILIGFLIIVIIMRRR</sequence>
<dbReference type="InterPro" id="IPR011990">
    <property type="entry name" value="TPR-like_helical_dom_sf"/>
</dbReference>
<dbReference type="OMA" id="DRSFSEW"/>
<dbReference type="HOGENOM" id="CLU_007931_2_1_1"/>
<feature type="transmembrane region" description="Helical" evidence="2">
    <location>
        <begin position="522"/>
        <end position="540"/>
    </location>
</feature>
<dbReference type="RefSeq" id="XP_002117244.1">
    <property type="nucleotide sequence ID" value="XM_002117208.1"/>
</dbReference>
<dbReference type="PhylomeDB" id="B3SAD1"/>
<keyword evidence="2" id="KW-1133">Transmembrane helix</keyword>
<dbReference type="AlphaFoldDB" id="B3SAD1"/>
<dbReference type="Proteomes" id="UP000009022">
    <property type="component" value="Unassembled WGS sequence"/>
</dbReference>
<dbReference type="PANTHER" id="PTHR11102:SF147">
    <property type="entry name" value="SEL1L ADAPTOR SUBUNIT OF ERAD E3 UBIQUITIN LIGASE"/>
    <property type="match status" value="1"/>
</dbReference>
<dbReference type="eggNOG" id="KOG1550">
    <property type="taxonomic scope" value="Eukaryota"/>
</dbReference>
<dbReference type="OrthoDB" id="27934at2759"/>
<evidence type="ECO:0000256" key="2">
    <source>
        <dbReference type="SAM" id="Phobius"/>
    </source>
</evidence>
<dbReference type="KEGG" id="tad:TRIADDRAFT_32291"/>
<evidence type="ECO:0000313" key="3">
    <source>
        <dbReference type="EMBL" id="EDV20294.1"/>
    </source>
</evidence>
<proteinExistence type="inferred from homology"/>
<reference evidence="3 4" key="1">
    <citation type="journal article" date="2008" name="Nature">
        <title>The Trichoplax genome and the nature of placozoans.</title>
        <authorList>
            <person name="Srivastava M."/>
            <person name="Begovic E."/>
            <person name="Chapman J."/>
            <person name="Putnam N.H."/>
            <person name="Hellsten U."/>
            <person name="Kawashima T."/>
            <person name="Kuo A."/>
            <person name="Mitros T."/>
            <person name="Salamov A."/>
            <person name="Carpenter M.L."/>
            <person name="Signorovitch A.Y."/>
            <person name="Moreno M.A."/>
            <person name="Kamm K."/>
            <person name="Grimwood J."/>
            <person name="Schmutz J."/>
            <person name="Shapiro H."/>
            <person name="Grigoriev I.V."/>
            <person name="Buss L.W."/>
            <person name="Schierwater B."/>
            <person name="Dellaporta S.L."/>
            <person name="Rokhsar D.S."/>
        </authorList>
    </citation>
    <scope>NUCLEOTIDE SEQUENCE [LARGE SCALE GENOMIC DNA]</scope>
    <source>
        <strain evidence="3 4">Grell-BS-1999</strain>
    </source>
</reference>
<evidence type="ECO:0000313" key="4">
    <source>
        <dbReference type="Proteomes" id="UP000009022"/>
    </source>
</evidence>
<dbReference type="GeneID" id="6758399"/>
<dbReference type="InterPro" id="IPR006597">
    <property type="entry name" value="Sel1-like"/>
</dbReference>
<comment type="similarity">
    <text evidence="1">Belongs to the sel-1 family.</text>
</comment>
<gene>
    <name evidence="3" type="ORF">TRIADDRAFT_32291</name>
</gene>
<evidence type="ECO:0000256" key="1">
    <source>
        <dbReference type="ARBA" id="ARBA00038101"/>
    </source>
</evidence>
<feature type="non-terminal residue" evidence="3">
    <location>
        <position position="1"/>
    </location>
</feature>
<protein>
    <submittedName>
        <fullName evidence="3">Uncharacterized protein</fullName>
    </submittedName>
</protein>
<keyword evidence="2" id="KW-0472">Membrane</keyword>
<dbReference type="PANTHER" id="PTHR11102">
    <property type="entry name" value="SEL-1-LIKE PROTEIN"/>
    <property type="match status" value="1"/>
</dbReference>
<dbReference type="Gene3D" id="1.25.40.10">
    <property type="entry name" value="Tetratricopeptide repeat domain"/>
    <property type="match status" value="2"/>
</dbReference>
<dbReference type="CTD" id="6758399"/>
<keyword evidence="4" id="KW-1185">Reference proteome</keyword>
<accession>B3SAD1</accession>
<dbReference type="Pfam" id="PF08238">
    <property type="entry name" value="Sel1"/>
    <property type="match status" value="9"/>
</dbReference>
<name>B3SAD1_TRIAD</name>
<dbReference type="SUPFAM" id="SSF81901">
    <property type="entry name" value="HCP-like"/>
    <property type="match status" value="3"/>
</dbReference>
<dbReference type="GO" id="GO:0036503">
    <property type="term" value="P:ERAD pathway"/>
    <property type="evidence" value="ECO:0000318"/>
    <property type="project" value="GO_Central"/>
</dbReference>
<dbReference type="EMBL" id="DS985261">
    <property type="protein sequence ID" value="EDV20294.1"/>
    <property type="molecule type" value="Genomic_DNA"/>
</dbReference>
<dbReference type="GO" id="GO:0005789">
    <property type="term" value="C:endoplasmic reticulum membrane"/>
    <property type="evidence" value="ECO:0000318"/>
    <property type="project" value="GO_Central"/>
</dbReference>